<accession>A0ABU4GHE8</accession>
<dbReference type="EMBL" id="JAWONS010000102">
    <property type="protein sequence ID" value="MDW2797042.1"/>
    <property type="molecule type" value="Genomic_DNA"/>
</dbReference>
<organism evidence="2 3">
    <name type="scientific">Clostridium boliviensis</name>
    <dbReference type="NCBI Taxonomy" id="318465"/>
    <lineage>
        <taxon>Bacteria</taxon>
        <taxon>Bacillati</taxon>
        <taxon>Bacillota</taxon>
        <taxon>Clostridia</taxon>
        <taxon>Eubacteriales</taxon>
        <taxon>Clostridiaceae</taxon>
        <taxon>Clostridium</taxon>
    </lineage>
</organism>
<evidence type="ECO:0000259" key="1">
    <source>
        <dbReference type="Pfam" id="PF05183"/>
    </source>
</evidence>
<name>A0ABU4GHE8_9CLOT</name>
<dbReference type="RefSeq" id="WP_318063298.1">
    <property type="nucleotide sequence ID" value="NZ_JAWONS010000102.1"/>
</dbReference>
<protein>
    <recommendedName>
        <fullName evidence="1">RDRP core domain-containing protein</fullName>
    </recommendedName>
</protein>
<comment type="caution">
    <text evidence="2">The sequence shown here is derived from an EMBL/GenBank/DDBJ whole genome shotgun (WGS) entry which is preliminary data.</text>
</comment>
<evidence type="ECO:0000313" key="2">
    <source>
        <dbReference type="EMBL" id="MDW2797042.1"/>
    </source>
</evidence>
<keyword evidence="3" id="KW-1185">Reference proteome</keyword>
<dbReference type="Proteomes" id="UP001276854">
    <property type="component" value="Unassembled WGS sequence"/>
</dbReference>
<reference evidence="2 3" key="1">
    <citation type="submission" date="2023-10" db="EMBL/GenBank/DDBJ databases">
        <title>A novel Glycoside Hydrolase 43-Like Enzyme from Clostrdium boliviensis is an Endo-xylanase, and a Candidate for Xylooligosaccharides Production from Different Xylan Substrates.</title>
        <authorList>
            <person name="Alvarez M.T."/>
            <person name="Rocabado-Villegas L.R."/>
            <person name="Salas-Veizaga D.M."/>
            <person name="Linares-Pasten J.A."/>
            <person name="Gudmundsdottir E.E."/>
            <person name="Hreggvidsson G.O."/>
            <person name="Adlercreutz P."/>
            <person name="Nordberg Karlsson E."/>
        </authorList>
    </citation>
    <scope>NUCLEOTIDE SEQUENCE [LARGE SCALE GENOMIC DNA]</scope>
    <source>
        <strain evidence="2 3">E-1</strain>
    </source>
</reference>
<dbReference type="Pfam" id="PF05183">
    <property type="entry name" value="RdRP"/>
    <property type="match status" value="1"/>
</dbReference>
<proteinExistence type="predicted"/>
<feature type="domain" description="RDRP core" evidence="1">
    <location>
        <begin position="118"/>
        <end position="569"/>
    </location>
</feature>
<gene>
    <name evidence="2" type="ORF">RZO55_05540</name>
</gene>
<sequence>MNSNQTCQRFIYKLQSRRLAEAGWNLSLPLSAALHNKNDVVAAGDSQLLRWIMELNGNEDMDKEVSSLKLQLKELKKTAKGEDSKKRVKELYKKLYDLQYQTDCLYLIMDSTKDYHRSNKGFSINGIRYHRLLGTNGGVKKSTITYVSERVYEPIKKRMENGRDLNKKLVPAKLEAYQALICSSSVPVTMPRIVVVKDCFVSWKEDVILIRDEDGTEPDMSYKKDYEITYCDSDGYGFMSPEYSKLINKELNGVSAEDKTITGVNTRFAWTKGMLFTFDFVEFAQKINHENYMIEDVWGKPRDVRDFDVILTASMVKLWDSYNSLEHFLGCSMENHYQFSVSKTTPLNLEHVRNANYQFLQTYEFTDEEIQKLCEPTIEELKGALCMDWGKTLVFLKGMYLEEDQIDGLNNDFVKALMIDEGMKEDPFILSKVYGMIKKRIQMAAKGSIQLTGNYAIVSGDLYSLAQSIFGLPVTGLLKPGEVYHRYWLDQGVSEIACFRAPMTCHNNLRKRSVVHSQEMDYWYQYNQTGLILNSWDSTCDALNGADKDSDSFFTTNNEIILNNTRNDPTIECVQRQAEKIIPDEPALIKANLLAFGDEIGSITNRITSMIELQSGFEKDRPEYRMLEYRIMCGQHYQQNSIDKAKGILSKPMPRYWYDKSACHKLPESTEKEKEFKKLCISIAADKKPYFMRYIYPDLMNEYKKYTTGSNKKCIRQFQMSLMDLEQTQNYTPEQAEFLKFHQKFMPTGNNLSTVNRICLLIEENFSQFLSDRKNETCFDYSVLKSGVSYQKSVYRKIQSIKKEYDDTMKLYQQAAKTMRLDKEETAENRTMMRMKFRSACESICPNSLELCEILLDMCYTTNKSKQFVWDICGDTIIQTLLKKNNDIIHFPALAETDAEGVFKYGGESFIMKEKKIGKEERL</sequence>
<dbReference type="InterPro" id="IPR057596">
    <property type="entry name" value="RDRP_core"/>
</dbReference>
<evidence type="ECO:0000313" key="3">
    <source>
        <dbReference type="Proteomes" id="UP001276854"/>
    </source>
</evidence>